<dbReference type="EC" id="3.4.11.4" evidence="7"/>
<evidence type="ECO:0000256" key="4">
    <source>
        <dbReference type="ARBA" id="ARBA00022801"/>
    </source>
</evidence>
<dbReference type="NCBIfam" id="TIGR01882">
    <property type="entry name" value="peptidase-T"/>
    <property type="match status" value="1"/>
</dbReference>
<keyword evidence="3 9" id="KW-0479">Metal-binding</keyword>
<evidence type="ECO:0000313" key="11">
    <source>
        <dbReference type="EMBL" id="MBB6482628.1"/>
    </source>
</evidence>
<feature type="active site" evidence="8">
    <location>
        <position position="88"/>
    </location>
</feature>
<evidence type="ECO:0000256" key="3">
    <source>
        <dbReference type="ARBA" id="ARBA00022723"/>
    </source>
</evidence>
<comment type="similarity">
    <text evidence="1">Belongs to the peptidase M20B family.</text>
</comment>
<feature type="domain" description="Peptidase M20 dimerisation" evidence="10">
    <location>
        <begin position="220"/>
        <end position="310"/>
    </location>
</feature>
<dbReference type="Gene3D" id="3.30.70.360">
    <property type="match status" value="1"/>
</dbReference>
<keyword evidence="12" id="KW-1185">Reference proteome</keyword>
<dbReference type="InterPro" id="IPR002933">
    <property type="entry name" value="Peptidase_M20"/>
</dbReference>
<feature type="binding site" evidence="9">
    <location>
        <position position="204"/>
    </location>
    <ligand>
        <name>Zn(2+)</name>
        <dbReference type="ChEBI" id="CHEBI:29105"/>
        <label>1</label>
    </ligand>
</feature>
<evidence type="ECO:0000256" key="1">
    <source>
        <dbReference type="ARBA" id="ARBA00009692"/>
    </source>
</evidence>
<dbReference type="InterPro" id="IPR036264">
    <property type="entry name" value="Bact_exopeptidase_dim_dom"/>
</dbReference>
<dbReference type="GO" id="GO:0008270">
    <property type="term" value="F:zinc ion binding"/>
    <property type="evidence" value="ECO:0007669"/>
    <property type="project" value="InterPro"/>
</dbReference>
<dbReference type="Pfam" id="PF07687">
    <property type="entry name" value="M20_dimer"/>
    <property type="match status" value="1"/>
</dbReference>
<dbReference type="PROSITE" id="PS00758">
    <property type="entry name" value="ARGE_DAPE_CPG2_1"/>
    <property type="match status" value="1"/>
</dbReference>
<feature type="binding site" evidence="9">
    <location>
        <position position="147"/>
    </location>
    <ligand>
        <name>Zn(2+)</name>
        <dbReference type="ChEBI" id="CHEBI:29105"/>
        <label>1</label>
    </ligand>
</feature>
<proteinExistence type="inferred from homology"/>
<dbReference type="PIRSF" id="PIRSF037215">
    <property type="entry name" value="Peptidase_M20B"/>
    <property type="match status" value="1"/>
</dbReference>
<dbReference type="EMBL" id="JACHGJ010000014">
    <property type="protein sequence ID" value="MBB6482628.1"/>
    <property type="molecule type" value="Genomic_DNA"/>
</dbReference>
<evidence type="ECO:0000313" key="12">
    <source>
        <dbReference type="Proteomes" id="UP000587760"/>
    </source>
</evidence>
<feature type="binding site" evidence="9">
    <location>
        <position position="182"/>
    </location>
    <ligand>
        <name>Zn(2+)</name>
        <dbReference type="ChEBI" id="CHEBI:29105"/>
        <label>2</label>
    </ligand>
</feature>
<evidence type="ECO:0000256" key="6">
    <source>
        <dbReference type="ARBA" id="ARBA00023049"/>
    </source>
</evidence>
<evidence type="ECO:0000256" key="8">
    <source>
        <dbReference type="PIRSR" id="PIRSR037215-1"/>
    </source>
</evidence>
<dbReference type="GO" id="GO:0045148">
    <property type="term" value="F:tripeptide aminopeptidase activity"/>
    <property type="evidence" value="ECO:0007669"/>
    <property type="project" value="UniProtKB-UniRule"/>
</dbReference>
<accession>A0A841RJE7</accession>
<comment type="cofactor">
    <cofactor evidence="9">
        <name>Zn(2+)</name>
        <dbReference type="ChEBI" id="CHEBI:29105"/>
    </cofactor>
    <text evidence="9">Binds 2 Zn(2+) ions per subunit.</text>
</comment>
<evidence type="ECO:0000259" key="10">
    <source>
        <dbReference type="Pfam" id="PF07687"/>
    </source>
</evidence>
<organism evidence="11 12">
    <name type="scientific">Spirochaeta isovalerica</name>
    <dbReference type="NCBI Taxonomy" id="150"/>
    <lineage>
        <taxon>Bacteria</taxon>
        <taxon>Pseudomonadati</taxon>
        <taxon>Spirochaetota</taxon>
        <taxon>Spirochaetia</taxon>
        <taxon>Spirochaetales</taxon>
        <taxon>Spirochaetaceae</taxon>
        <taxon>Spirochaeta</taxon>
    </lineage>
</organism>
<keyword evidence="11" id="KW-0031">Aminopeptidase</keyword>
<dbReference type="SUPFAM" id="SSF53187">
    <property type="entry name" value="Zn-dependent exopeptidases"/>
    <property type="match status" value="1"/>
</dbReference>
<sequence length="413" mass="45993">MKKYYKTIEEQVQERFLRYVKIWTTSDRRIAEEKTPSTAIQFDLLNLLEKEMKDMGISDISYNEMGYLIGRIPANAKADTIGFMAHVDTASDAPGKDVKPQVHQNYDGKLIKLNDTLQIDPEDDEDLKLYVGNTVITTDGSTLLGADDKAGIAEIMTAASIILSHDEIKHGEIELIFTPDEETGCGMNNFPREELHSRACYTMDGGREGELEDECYYAYGADVTFQGIVIHPGYARGKLVNAVTMASAFVSMLPRNESPEATDGRFGNYWAQSISGSLEKARLHLLMRSFDADDIQRRVKALDAFAAAVEAAFPGGKVTVETKKQYVNMKEKLDENPRVMANVERAFELADVEPHKVVIRGGTDGSRLTEMGVPTPNIFTGGHNFHSRKEWIGVPAMVKAVSVILHLVETWTE</sequence>
<evidence type="ECO:0000256" key="5">
    <source>
        <dbReference type="ARBA" id="ARBA00022833"/>
    </source>
</evidence>
<dbReference type="InterPro" id="IPR011650">
    <property type="entry name" value="Peptidase_M20_dimer"/>
</dbReference>
<evidence type="ECO:0000256" key="9">
    <source>
        <dbReference type="PIRSR" id="PIRSR037215-2"/>
    </source>
</evidence>
<comment type="caution">
    <text evidence="11">The sequence shown here is derived from an EMBL/GenBank/DDBJ whole genome shotgun (WGS) entry which is preliminary data.</text>
</comment>
<dbReference type="NCBIfam" id="NF009920">
    <property type="entry name" value="PRK13381.1"/>
    <property type="match status" value="1"/>
</dbReference>
<dbReference type="RefSeq" id="WP_184748863.1">
    <property type="nucleotide sequence ID" value="NZ_JACHGJ010000014.1"/>
</dbReference>
<dbReference type="Gene3D" id="3.40.630.10">
    <property type="entry name" value="Zn peptidases"/>
    <property type="match status" value="1"/>
</dbReference>
<evidence type="ECO:0000256" key="2">
    <source>
        <dbReference type="ARBA" id="ARBA00022670"/>
    </source>
</evidence>
<dbReference type="SUPFAM" id="SSF55031">
    <property type="entry name" value="Bacterial exopeptidase dimerisation domain"/>
    <property type="match status" value="1"/>
</dbReference>
<feature type="binding site" evidence="9">
    <location>
        <position position="147"/>
    </location>
    <ligand>
        <name>Zn(2+)</name>
        <dbReference type="ChEBI" id="CHEBI:29105"/>
        <label>2</label>
    </ligand>
</feature>
<dbReference type="PROSITE" id="PS00759">
    <property type="entry name" value="ARGE_DAPE_CPG2_2"/>
    <property type="match status" value="1"/>
</dbReference>
<evidence type="ECO:0000256" key="7">
    <source>
        <dbReference type="NCBIfam" id="TIGR01882"/>
    </source>
</evidence>
<keyword evidence="5 9" id="KW-0862">Zinc</keyword>
<feature type="binding site" evidence="9">
    <location>
        <position position="86"/>
    </location>
    <ligand>
        <name>Zn(2+)</name>
        <dbReference type="ChEBI" id="CHEBI:29105"/>
        <label>1</label>
    </ligand>
</feature>
<dbReference type="AlphaFoldDB" id="A0A841RJE7"/>
<feature type="active site" description="Proton acceptor" evidence="8">
    <location>
        <position position="181"/>
    </location>
</feature>
<dbReference type="InterPro" id="IPR010161">
    <property type="entry name" value="Peptidase_M20B"/>
</dbReference>
<reference evidence="11 12" key="1">
    <citation type="submission" date="2020-08" db="EMBL/GenBank/DDBJ databases">
        <title>Genomic Encyclopedia of Type Strains, Phase IV (KMG-IV): sequencing the most valuable type-strain genomes for metagenomic binning, comparative biology and taxonomic classification.</title>
        <authorList>
            <person name="Goeker M."/>
        </authorList>
    </citation>
    <scope>NUCLEOTIDE SEQUENCE [LARGE SCALE GENOMIC DNA]</scope>
    <source>
        <strain evidence="11 12">DSM 2461</strain>
    </source>
</reference>
<feature type="binding site" evidence="9">
    <location>
        <position position="386"/>
    </location>
    <ligand>
        <name>Zn(2+)</name>
        <dbReference type="ChEBI" id="CHEBI:29105"/>
        <label>2</label>
    </ligand>
</feature>
<dbReference type="PANTHER" id="PTHR42994">
    <property type="entry name" value="PEPTIDASE T"/>
    <property type="match status" value="1"/>
</dbReference>
<dbReference type="GO" id="GO:0006508">
    <property type="term" value="P:proteolysis"/>
    <property type="evidence" value="ECO:0007669"/>
    <property type="project" value="UniProtKB-UniRule"/>
</dbReference>
<keyword evidence="6" id="KW-0482">Metalloprotease</keyword>
<dbReference type="NCBIfam" id="NF003976">
    <property type="entry name" value="PRK05469.1"/>
    <property type="match status" value="1"/>
</dbReference>
<dbReference type="Pfam" id="PF01546">
    <property type="entry name" value="Peptidase_M20"/>
    <property type="match status" value="1"/>
</dbReference>
<dbReference type="GO" id="GO:0008237">
    <property type="term" value="F:metallopeptidase activity"/>
    <property type="evidence" value="ECO:0007669"/>
    <property type="project" value="UniProtKB-KW"/>
</dbReference>
<keyword evidence="4 11" id="KW-0378">Hydrolase</keyword>
<dbReference type="GO" id="GO:0006518">
    <property type="term" value="P:peptide metabolic process"/>
    <property type="evidence" value="ECO:0007669"/>
    <property type="project" value="InterPro"/>
</dbReference>
<keyword evidence="2" id="KW-0645">Protease</keyword>
<name>A0A841RJE7_9SPIO</name>
<protein>
    <recommendedName>
        <fullName evidence="7">Peptidase T</fullName>
        <ecNumber evidence="7">3.4.11.4</ecNumber>
    </recommendedName>
</protein>
<gene>
    <name evidence="11" type="ORF">HNR50_004329</name>
</gene>
<dbReference type="InterPro" id="IPR001261">
    <property type="entry name" value="ArgE/DapE_CS"/>
</dbReference>
<dbReference type="PANTHER" id="PTHR42994:SF1">
    <property type="entry name" value="PEPTIDASE T"/>
    <property type="match status" value="1"/>
</dbReference>
<dbReference type="Proteomes" id="UP000587760">
    <property type="component" value="Unassembled WGS sequence"/>
</dbReference>